<gene>
    <name evidence="3" type="ORF">EIL87_06700</name>
</gene>
<dbReference type="InterPro" id="IPR005754">
    <property type="entry name" value="Sortase"/>
</dbReference>
<dbReference type="Proteomes" id="UP000274515">
    <property type="component" value="Unassembled WGS sequence"/>
</dbReference>
<keyword evidence="4" id="KW-1185">Reference proteome</keyword>
<proteinExistence type="predicted"/>
<dbReference type="PROSITE" id="PS51257">
    <property type="entry name" value="PROKAR_LIPOPROTEIN"/>
    <property type="match status" value="1"/>
</dbReference>
<evidence type="ECO:0000256" key="1">
    <source>
        <dbReference type="ARBA" id="ARBA00022801"/>
    </source>
</evidence>
<protein>
    <submittedName>
        <fullName evidence="3">Class F sortase</fullName>
    </submittedName>
</protein>
<dbReference type="InterPro" id="IPR042001">
    <property type="entry name" value="Sortase_F"/>
</dbReference>
<dbReference type="CDD" id="cd05829">
    <property type="entry name" value="Sortase_F"/>
    <property type="match status" value="1"/>
</dbReference>
<sequence length="195" mass="20078">MSRIRAVLFAALILLAGCGGPTPGPTAPPADAGTALPSSTTALPPSNPVHLRIPSIGAASTLVPLGLNPDDTVEVPPVEAPMQAGWYRYGPTPGELGPAVVLGHVDGGGRDGIFARLREIAVGDQVFVTREDGGTATFTVTRVVQVPKARFPSEEVYGDTGAVELRLITCGGSFDRERGSYRDNVIAYATLSGAG</sequence>
<name>A0A3R8P727_9PSEU</name>
<keyword evidence="2" id="KW-0732">Signal</keyword>
<dbReference type="EMBL" id="RSAA01000007">
    <property type="protein sequence ID" value="RRO17954.1"/>
    <property type="molecule type" value="Genomic_DNA"/>
</dbReference>
<feature type="signal peptide" evidence="2">
    <location>
        <begin position="1"/>
        <end position="16"/>
    </location>
</feature>
<dbReference type="Gene3D" id="2.40.260.10">
    <property type="entry name" value="Sortase"/>
    <property type="match status" value="1"/>
</dbReference>
<dbReference type="NCBIfam" id="NF033748">
    <property type="entry name" value="class_F_sortase"/>
    <property type="match status" value="1"/>
</dbReference>
<dbReference type="Pfam" id="PF04203">
    <property type="entry name" value="Sortase"/>
    <property type="match status" value="1"/>
</dbReference>
<dbReference type="AlphaFoldDB" id="A0A3R8P727"/>
<dbReference type="InterPro" id="IPR023365">
    <property type="entry name" value="Sortase_dom-sf"/>
</dbReference>
<dbReference type="SUPFAM" id="SSF63817">
    <property type="entry name" value="Sortase"/>
    <property type="match status" value="1"/>
</dbReference>
<feature type="chain" id="PRO_5039510866" evidence="2">
    <location>
        <begin position="17"/>
        <end position="195"/>
    </location>
</feature>
<keyword evidence="1" id="KW-0378">Hydrolase</keyword>
<evidence type="ECO:0000313" key="4">
    <source>
        <dbReference type="Proteomes" id="UP000274515"/>
    </source>
</evidence>
<evidence type="ECO:0000313" key="3">
    <source>
        <dbReference type="EMBL" id="RRO17954.1"/>
    </source>
</evidence>
<dbReference type="GO" id="GO:0016787">
    <property type="term" value="F:hydrolase activity"/>
    <property type="evidence" value="ECO:0007669"/>
    <property type="project" value="UniProtKB-KW"/>
</dbReference>
<reference evidence="3 4" key="1">
    <citation type="submission" date="2018-11" db="EMBL/GenBank/DDBJ databases">
        <title>Saccharopolyspora rhizosphaerae sp. nov., an actinomycete isolated from rhizosphere soil in Thailand.</title>
        <authorList>
            <person name="Intra B."/>
            <person name="Euanorasetr J."/>
            <person name="Take A."/>
            <person name="Inahashi Y."/>
            <person name="Mori M."/>
            <person name="Panbangred W."/>
            <person name="Matsumoto A."/>
        </authorList>
    </citation>
    <scope>NUCLEOTIDE SEQUENCE [LARGE SCALE GENOMIC DNA]</scope>
    <source>
        <strain evidence="3 4">H219</strain>
    </source>
</reference>
<organism evidence="3 4">
    <name type="scientific">Saccharopolyspora rhizosphaerae</name>
    <dbReference type="NCBI Taxonomy" id="2492662"/>
    <lineage>
        <taxon>Bacteria</taxon>
        <taxon>Bacillati</taxon>
        <taxon>Actinomycetota</taxon>
        <taxon>Actinomycetes</taxon>
        <taxon>Pseudonocardiales</taxon>
        <taxon>Pseudonocardiaceae</taxon>
        <taxon>Saccharopolyspora</taxon>
    </lineage>
</organism>
<dbReference type="OrthoDB" id="525039at2"/>
<evidence type="ECO:0000256" key="2">
    <source>
        <dbReference type="SAM" id="SignalP"/>
    </source>
</evidence>
<accession>A0A3R8P727</accession>
<comment type="caution">
    <text evidence="3">The sequence shown here is derived from an EMBL/GenBank/DDBJ whole genome shotgun (WGS) entry which is preliminary data.</text>
</comment>
<dbReference type="RefSeq" id="WP_125089308.1">
    <property type="nucleotide sequence ID" value="NZ_RSAA01000007.1"/>
</dbReference>